<dbReference type="Proteomes" id="UP000663444">
    <property type="component" value="Chromosome"/>
</dbReference>
<dbReference type="KEGG" id="ares:IWH25_07045"/>
<reference evidence="2" key="1">
    <citation type="submission" date="2020-11" db="EMBL/GenBank/DDBJ databases">
        <title>Azospira restricta DSM 18626 genome sequence.</title>
        <authorList>
            <person name="Moe W.M."/>
        </authorList>
    </citation>
    <scope>NUCLEOTIDE SEQUENCE</scope>
    <source>
        <strain evidence="2">DSM 18626</strain>
    </source>
</reference>
<evidence type="ECO:0000313" key="3">
    <source>
        <dbReference type="Proteomes" id="UP000663444"/>
    </source>
</evidence>
<organism evidence="2 3">
    <name type="scientific">Azospira restricta</name>
    <dbReference type="NCBI Taxonomy" id="404405"/>
    <lineage>
        <taxon>Bacteria</taxon>
        <taxon>Pseudomonadati</taxon>
        <taxon>Pseudomonadota</taxon>
        <taxon>Betaproteobacteria</taxon>
        <taxon>Rhodocyclales</taxon>
        <taxon>Rhodocyclaceae</taxon>
        <taxon>Azospira</taxon>
    </lineage>
</organism>
<dbReference type="EMBL" id="CP064781">
    <property type="protein sequence ID" value="QRJ65089.1"/>
    <property type="molecule type" value="Genomic_DNA"/>
</dbReference>
<name>A0A974Y562_9RHOO</name>
<dbReference type="RefSeq" id="WP_203388612.1">
    <property type="nucleotide sequence ID" value="NZ_CP064781.1"/>
</dbReference>
<gene>
    <name evidence="2" type="ORF">IWH25_07045</name>
</gene>
<dbReference type="InterPro" id="IPR012902">
    <property type="entry name" value="N_methyl_site"/>
</dbReference>
<dbReference type="Pfam" id="PF07963">
    <property type="entry name" value="N_methyl"/>
    <property type="match status" value="1"/>
</dbReference>
<evidence type="ECO:0000313" key="2">
    <source>
        <dbReference type="EMBL" id="QRJ65089.1"/>
    </source>
</evidence>
<accession>A0A974Y562</accession>
<dbReference type="PROSITE" id="PS00409">
    <property type="entry name" value="PROKAR_NTER_METHYL"/>
    <property type="match status" value="1"/>
</dbReference>
<protein>
    <submittedName>
        <fullName evidence="2">Prepilin-type N-terminal cleavage/methylation domain-containing protein</fullName>
    </submittedName>
</protein>
<keyword evidence="3" id="KW-1185">Reference proteome</keyword>
<proteinExistence type="predicted"/>
<sequence length="180" mass="18522">MSARRRGRGFTLIELIVFIVVISVGVVGLLSVLGVFVRQSADPLARKQALAIAEAVLEEIAQSGFGYCVATDPNYLSATGTADCTTVDAVGPEAGEVRPYDHVNDYVTAFGTATAFPVSGFPGAAIPGPAGYAASVTMTQTPLNGTLAADSILVSVTVAGGGETVVLDSWRLRHSPNVLP</sequence>
<dbReference type="AlphaFoldDB" id="A0A974Y562"/>
<keyword evidence="1" id="KW-0812">Transmembrane</keyword>
<keyword evidence="1" id="KW-1133">Transmembrane helix</keyword>
<feature type="transmembrane region" description="Helical" evidence="1">
    <location>
        <begin position="12"/>
        <end position="37"/>
    </location>
</feature>
<evidence type="ECO:0000256" key="1">
    <source>
        <dbReference type="SAM" id="Phobius"/>
    </source>
</evidence>
<keyword evidence="1" id="KW-0472">Membrane</keyword>